<evidence type="ECO:0000313" key="2">
    <source>
        <dbReference type="EMBL" id="GGK17789.1"/>
    </source>
</evidence>
<dbReference type="Pfam" id="PF09411">
    <property type="entry name" value="PagL"/>
    <property type="match status" value="1"/>
</dbReference>
<evidence type="ECO:0000313" key="3">
    <source>
        <dbReference type="Proteomes" id="UP000600449"/>
    </source>
</evidence>
<evidence type="ECO:0000256" key="1">
    <source>
        <dbReference type="SAM" id="SignalP"/>
    </source>
</evidence>
<organism evidence="2 3">
    <name type="scientific">Salinarimonas ramus</name>
    <dbReference type="NCBI Taxonomy" id="690164"/>
    <lineage>
        <taxon>Bacteria</taxon>
        <taxon>Pseudomonadati</taxon>
        <taxon>Pseudomonadota</taxon>
        <taxon>Alphaproteobacteria</taxon>
        <taxon>Hyphomicrobiales</taxon>
        <taxon>Salinarimonadaceae</taxon>
        <taxon>Salinarimonas</taxon>
    </lineage>
</organism>
<feature type="signal peptide" evidence="1">
    <location>
        <begin position="1"/>
        <end position="21"/>
    </location>
</feature>
<dbReference type="Gene3D" id="2.40.160.20">
    <property type="match status" value="1"/>
</dbReference>
<comment type="caution">
    <text evidence="2">The sequence shown here is derived from an EMBL/GenBank/DDBJ whole genome shotgun (WGS) entry which is preliminary data.</text>
</comment>
<dbReference type="RefSeq" id="WP_188908266.1">
    <property type="nucleotide sequence ID" value="NZ_BMMF01000001.1"/>
</dbReference>
<feature type="chain" id="PRO_5037803120" evidence="1">
    <location>
        <begin position="22"/>
        <end position="201"/>
    </location>
</feature>
<dbReference type="Proteomes" id="UP000600449">
    <property type="component" value="Unassembled WGS sequence"/>
</dbReference>
<reference evidence="2 3" key="1">
    <citation type="journal article" date="2014" name="Int. J. Syst. Evol. Microbiol.">
        <title>Complete genome sequence of Corynebacterium casei LMG S-19264T (=DSM 44701T), isolated from a smear-ripened cheese.</title>
        <authorList>
            <consortium name="US DOE Joint Genome Institute (JGI-PGF)"/>
            <person name="Walter F."/>
            <person name="Albersmeier A."/>
            <person name="Kalinowski J."/>
            <person name="Ruckert C."/>
        </authorList>
    </citation>
    <scope>NUCLEOTIDE SEQUENCE [LARGE SCALE GENOMIC DNA]</scope>
    <source>
        <strain evidence="2 3">CGMCC 1.9161</strain>
    </source>
</reference>
<accession>A0A917Q3W1</accession>
<protein>
    <submittedName>
        <fullName evidence="2">Acyloxyacyl hydrolase</fullName>
    </submittedName>
</protein>
<dbReference type="EMBL" id="BMMF01000001">
    <property type="protein sequence ID" value="GGK17789.1"/>
    <property type="molecule type" value="Genomic_DNA"/>
</dbReference>
<dbReference type="AlphaFoldDB" id="A0A917Q3W1"/>
<proteinExistence type="predicted"/>
<keyword evidence="3" id="KW-1185">Reference proteome</keyword>
<sequence>MRVAIIASALVGGLAAGPAFAADATPMPDPVPVPTPVGLHGGFLSEARFGVFSVDPFSENGSETAALHAELLFQKPFTPADLFTSYFVPRPHLGASLDLDGGVSFAFAGLTWTFDLGERVFVEASIGGALQETRAAAYTSAGLADGVAAGCGPSLRESASLGYRFSDTWSVVASVEHLSNDGLCDEPTSMTNFGARLGYSF</sequence>
<name>A0A917Q3W1_9HYPH</name>
<dbReference type="GO" id="GO:0016787">
    <property type="term" value="F:hydrolase activity"/>
    <property type="evidence" value="ECO:0007669"/>
    <property type="project" value="UniProtKB-KW"/>
</dbReference>
<keyword evidence="2" id="KW-0378">Hydrolase</keyword>
<keyword evidence="1" id="KW-0732">Signal</keyword>
<dbReference type="InterPro" id="IPR018550">
    <property type="entry name" value="Lipid-A_deacylase-rel"/>
</dbReference>
<gene>
    <name evidence="2" type="ORF">GCM10011322_00570</name>
</gene>